<evidence type="ECO:0000313" key="5">
    <source>
        <dbReference type="Proteomes" id="UP000322159"/>
    </source>
</evidence>
<dbReference type="InterPro" id="IPR016167">
    <property type="entry name" value="FAD-bd_PCMH_sub1"/>
</dbReference>
<organism evidence="4 5">
    <name type="scientific">Protaetiibacter larvae</name>
    <dbReference type="NCBI Taxonomy" id="2592654"/>
    <lineage>
        <taxon>Bacteria</taxon>
        <taxon>Bacillati</taxon>
        <taxon>Actinomycetota</taxon>
        <taxon>Actinomycetes</taxon>
        <taxon>Micrococcales</taxon>
        <taxon>Microbacteriaceae</taxon>
        <taxon>Protaetiibacter</taxon>
    </lineage>
</organism>
<dbReference type="GO" id="GO:0003885">
    <property type="term" value="F:D-arabinono-1,4-lactone oxidase activity"/>
    <property type="evidence" value="ECO:0007669"/>
    <property type="project" value="InterPro"/>
</dbReference>
<gene>
    <name evidence="4" type="ORF">FLP23_05785</name>
</gene>
<dbReference type="PANTHER" id="PTHR43762">
    <property type="entry name" value="L-GULONOLACTONE OXIDASE"/>
    <property type="match status" value="1"/>
</dbReference>
<dbReference type="AlphaFoldDB" id="A0A5C1Y7D3"/>
<feature type="compositionally biased region" description="Polar residues" evidence="2">
    <location>
        <begin position="115"/>
        <end position="127"/>
    </location>
</feature>
<feature type="compositionally biased region" description="Low complexity" evidence="2">
    <location>
        <begin position="1"/>
        <end position="16"/>
    </location>
</feature>
<evidence type="ECO:0000313" key="4">
    <source>
        <dbReference type="EMBL" id="QEO09560.1"/>
    </source>
</evidence>
<dbReference type="PROSITE" id="PS51387">
    <property type="entry name" value="FAD_PCMH"/>
    <property type="match status" value="1"/>
</dbReference>
<dbReference type="Pfam" id="PF04030">
    <property type="entry name" value="ALO"/>
    <property type="match status" value="1"/>
</dbReference>
<proteinExistence type="predicted"/>
<feature type="compositionally biased region" description="Basic residues" evidence="2">
    <location>
        <begin position="68"/>
        <end position="82"/>
    </location>
</feature>
<evidence type="ECO:0000256" key="2">
    <source>
        <dbReference type="SAM" id="MobiDB-lite"/>
    </source>
</evidence>
<dbReference type="GO" id="GO:0016020">
    <property type="term" value="C:membrane"/>
    <property type="evidence" value="ECO:0007669"/>
    <property type="project" value="InterPro"/>
</dbReference>
<accession>A0A5C1Y7D3</accession>
<feature type="domain" description="FAD-binding PCMH-type" evidence="3">
    <location>
        <begin position="116"/>
        <end position="287"/>
    </location>
</feature>
<protein>
    <submittedName>
        <fullName evidence="4">FAD-binding protein</fullName>
    </submittedName>
</protein>
<dbReference type="Gene3D" id="3.30.70.2520">
    <property type="match status" value="1"/>
</dbReference>
<dbReference type="Proteomes" id="UP000322159">
    <property type="component" value="Chromosome"/>
</dbReference>
<dbReference type="SUPFAM" id="SSF56176">
    <property type="entry name" value="FAD-binding/transporter-associated domain-like"/>
    <property type="match status" value="1"/>
</dbReference>
<feature type="compositionally biased region" description="Basic residues" evidence="2">
    <location>
        <begin position="38"/>
        <end position="49"/>
    </location>
</feature>
<dbReference type="NCBIfam" id="TIGR01679">
    <property type="entry name" value="bact_FAD_ox"/>
    <property type="match status" value="1"/>
</dbReference>
<evidence type="ECO:0000256" key="1">
    <source>
        <dbReference type="ARBA" id="ARBA00023002"/>
    </source>
</evidence>
<dbReference type="GO" id="GO:0071949">
    <property type="term" value="F:FAD binding"/>
    <property type="evidence" value="ECO:0007669"/>
    <property type="project" value="InterPro"/>
</dbReference>
<dbReference type="InterPro" id="IPR007173">
    <property type="entry name" value="ALO_C"/>
</dbReference>
<dbReference type="InterPro" id="IPR016166">
    <property type="entry name" value="FAD-bd_PCMH"/>
</dbReference>
<dbReference type="InterPro" id="IPR016171">
    <property type="entry name" value="Vanillyl_alc_oxidase_C-sub2"/>
</dbReference>
<dbReference type="PANTHER" id="PTHR43762:SF1">
    <property type="entry name" value="D-ARABINONO-1,4-LACTONE OXIDASE"/>
    <property type="match status" value="1"/>
</dbReference>
<dbReference type="GO" id="GO:0080049">
    <property type="term" value="F:L-gulono-1,4-lactone dehydrogenase activity"/>
    <property type="evidence" value="ECO:0007669"/>
    <property type="project" value="TreeGrafter"/>
</dbReference>
<dbReference type="InterPro" id="IPR010031">
    <property type="entry name" value="FAD_lactone_oxidase-like"/>
</dbReference>
<sequence>MDRVGPPGRGSPAAPRLARRPQIRGSRGRGRGADARTGRRRTRAAHRRPGVVPPREGGGALRASQRVPARRGRPHHRPRAHLPGRGQGVPVTATASDRTTEARLRASGPWRNWGRTESSRPTFRASPTSTAEVQALVRLARERGLPLKVVGAGHSFTSIAATDGILVDLDRMQGVRAVDAATGRVTLAAGTRLHQLPELLAPYGLALQNMGDIDRQSIAGATSTGTHGTGGRFGGLATTITGAVIVTGDGSILELDAATNASLLPAVRLGLGALGVLVELTIQCVPAYLLRAVEHPEPFAVIDEFAARVETADHFELYWWPHTDRVMTKTNTRLPLEAGRAPVGPVANWVEERLMSNGALSLMCNIGHVLPAATPAINRFATRVYGDREYVDHSYEVFTAPRNTRFREMEYALPLEAVPAALRELRAMIEDSGWRISFPVEVRAAAADDNWMSTAYGRETGYIAVHRYVRDDPERYFRAAEQIFLAHGGRPHWGKMHYLDHEEFAARYPRFGDFLGVRNRLDPDRVFQNPYLERVLGR</sequence>
<keyword evidence="5" id="KW-1185">Reference proteome</keyword>
<dbReference type="OrthoDB" id="9800184at2"/>
<dbReference type="Gene3D" id="1.10.45.10">
    <property type="entry name" value="Vanillyl-alcohol Oxidase, Chain A, domain 4"/>
    <property type="match status" value="1"/>
</dbReference>
<dbReference type="InterPro" id="IPR036318">
    <property type="entry name" value="FAD-bd_PCMH-like_sf"/>
</dbReference>
<dbReference type="Pfam" id="PF01565">
    <property type="entry name" value="FAD_binding_4"/>
    <property type="match status" value="1"/>
</dbReference>
<keyword evidence="1" id="KW-0560">Oxidoreductase</keyword>
<dbReference type="Gene3D" id="3.30.43.10">
    <property type="entry name" value="Uridine Diphospho-n-acetylenolpyruvylglucosamine Reductase, domain 2"/>
    <property type="match status" value="1"/>
</dbReference>
<dbReference type="InterPro" id="IPR006094">
    <property type="entry name" value="Oxid_FAD_bind_N"/>
</dbReference>
<feature type="compositionally biased region" description="Basic residues" evidence="2">
    <location>
        <begin position="17"/>
        <end position="30"/>
    </location>
</feature>
<dbReference type="Gene3D" id="3.30.465.10">
    <property type="match status" value="1"/>
</dbReference>
<name>A0A5C1Y7D3_9MICO</name>
<feature type="region of interest" description="Disordered" evidence="2">
    <location>
        <begin position="1"/>
        <end position="127"/>
    </location>
</feature>
<dbReference type="KEGG" id="lyk:FLP23_05785"/>
<evidence type="ECO:0000259" key="3">
    <source>
        <dbReference type="PROSITE" id="PS51387"/>
    </source>
</evidence>
<reference evidence="4 5" key="1">
    <citation type="submission" date="2019-09" db="EMBL/GenBank/DDBJ databases">
        <title>Genome sequencing of strain KACC 19322.</title>
        <authorList>
            <person name="Heo J."/>
            <person name="Kim S.-J."/>
            <person name="Kim J.-S."/>
            <person name="Hong S.-B."/>
            <person name="Kwon S.-W."/>
        </authorList>
    </citation>
    <scope>NUCLEOTIDE SEQUENCE [LARGE SCALE GENOMIC DNA]</scope>
    <source>
        <strain evidence="4 5">KACC 19322</strain>
    </source>
</reference>
<dbReference type="InterPro" id="IPR016169">
    <property type="entry name" value="FAD-bd_PCMH_sub2"/>
</dbReference>
<dbReference type="EMBL" id="CP043504">
    <property type="protein sequence ID" value="QEO09560.1"/>
    <property type="molecule type" value="Genomic_DNA"/>
</dbReference>